<dbReference type="PANTHER" id="PTHR46082:SF6">
    <property type="entry name" value="AAA+ ATPASE DOMAIN-CONTAINING PROTEIN-RELATED"/>
    <property type="match status" value="1"/>
</dbReference>
<dbReference type="InterPro" id="IPR011990">
    <property type="entry name" value="TPR-like_helical_dom_sf"/>
</dbReference>
<evidence type="ECO:0000313" key="2">
    <source>
        <dbReference type="EMBL" id="MBB5476776.1"/>
    </source>
</evidence>
<dbReference type="Pfam" id="PF13374">
    <property type="entry name" value="TPR_10"/>
    <property type="match status" value="2"/>
</dbReference>
<sequence length="766" mass="81483">MTVVVIAAAFALVGNLATNTVQVSGRWWPTVVWTLAGMLVAATLVVEWARHRASAHDEHAADVPGQLSVFGAIPLAAWQFQDRPDEMAMLRRALGGRGRAALVALPGARGAGKTQLAAAFARECVAHDYDLVAWVNAETGPVADLALLAQRLGLGGADEDPEVLAAALRGWLEQSGRARRLVVFDNVDDPDTVRKFLPATGTAKVIITTNRQEFTSMAGISAVPVGMFTPSQGQAFLQTATGLPRGADAAELGVRLGWLPLALAQVAASINRDRWSYRQYLQALEGQNLDEVLRRQAGADHPGVLKATQLSVAGLDRADPMGDASALLRVLSVLSPDGISRKLLARALPALGLSGGLGRALEVLTTASLVSLGGAAEDEHGDDGVVISVHRLTARVIRHQAGTALIEAITTATDALDTLTQDLPMDQAAHRRTELDELVAHILALRGHSVRPSPLLLTLCRWAAESLHDVGDVARAGSLLQATRTDSEAVLGPDHPDTLTTRHHLAALHALTLDPGGAVRELEQLLVDRLRVLGPDHDDTLATRHQLAYARGEAGDPEAAVTALDELLTDLLRIQGPGHPETLGTRNDLAHWHGRAGDPAGAVRALEELLADQVRLLNPGPDHARTMSIQLHLAHWRGMAGDPAGAATAFEELLVDNLRVLGPDHPATLATRRHLANWHSEAGDELGAADALEKLCADHLRVLGPDHPDTLNTQNDLAGVYHSIGRRGQAVNLLETVLANCERALGRDHHLTATVRGNLAFIRGHP</sequence>
<dbReference type="Pfam" id="PF00931">
    <property type="entry name" value="NB-ARC"/>
    <property type="match status" value="1"/>
</dbReference>
<dbReference type="SUPFAM" id="SSF48452">
    <property type="entry name" value="TPR-like"/>
    <property type="match status" value="3"/>
</dbReference>
<keyword evidence="3" id="KW-1185">Reference proteome</keyword>
<dbReference type="SUPFAM" id="SSF52540">
    <property type="entry name" value="P-loop containing nucleoside triphosphate hydrolases"/>
    <property type="match status" value="1"/>
</dbReference>
<dbReference type="EMBL" id="JACHDP010000001">
    <property type="protein sequence ID" value="MBB5476776.1"/>
    <property type="molecule type" value="Genomic_DNA"/>
</dbReference>
<dbReference type="PANTHER" id="PTHR46082">
    <property type="entry name" value="ATP/GTP-BINDING PROTEIN-RELATED"/>
    <property type="match status" value="1"/>
</dbReference>
<dbReference type="GO" id="GO:0043531">
    <property type="term" value="F:ADP binding"/>
    <property type="evidence" value="ECO:0007669"/>
    <property type="project" value="InterPro"/>
</dbReference>
<evidence type="ECO:0000259" key="1">
    <source>
        <dbReference type="Pfam" id="PF00931"/>
    </source>
</evidence>
<protein>
    <recommendedName>
        <fullName evidence="1">NB-ARC domain-containing protein</fullName>
    </recommendedName>
</protein>
<dbReference type="InterPro" id="IPR053137">
    <property type="entry name" value="NLR-like"/>
</dbReference>
<organism evidence="2 3">
    <name type="scientific">Micromonospora parathelypteridis</name>
    <dbReference type="NCBI Taxonomy" id="1839617"/>
    <lineage>
        <taxon>Bacteria</taxon>
        <taxon>Bacillati</taxon>
        <taxon>Actinomycetota</taxon>
        <taxon>Actinomycetes</taxon>
        <taxon>Micromonosporales</taxon>
        <taxon>Micromonosporaceae</taxon>
        <taxon>Micromonospora</taxon>
    </lineage>
</organism>
<dbReference type="Proteomes" id="UP000586947">
    <property type="component" value="Unassembled WGS sequence"/>
</dbReference>
<accession>A0A840VLI4</accession>
<reference evidence="2 3" key="1">
    <citation type="submission" date="2020-08" db="EMBL/GenBank/DDBJ databases">
        <title>Sequencing the genomes of 1000 actinobacteria strains.</title>
        <authorList>
            <person name="Klenk H.-P."/>
        </authorList>
    </citation>
    <scope>NUCLEOTIDE SEQUENCE [LARGE SCALE GENOMIC DNA]</scope>
    <source>
        <strain evidence="2 3">DSM 103125</strain>
    </source>
</reference>
<name>A0A840VLI4_9ACTN</name>
<dbReference type="Gene3D" id="3.40.50.300">
    <property type="entry name" value="P-loop containing nucleotide triphosphate hydrolases"/>
    <property type="match status" value="1"/>
</dbReference>
<evidence type="ECO:0000313" key="3">
    <source>
        <dbReference type="Proteomes" id="UP000586947"/>
    </source>
</evidence>
<feature type="domain" description="NB-ARC" evidence="1">
    <location>
        <begin position="100"/>
        <end position="220"/>
    </location>
</feature>
<dbReference type="Gene3D" id="1.25.40.10">
    <property type="entry name" value="Tetratricopeptide repeat domain"/>
    <property type="match status" value="2"/>
</dbReference>
<proteinExistence type="predicted"/>
<dbReference type="InterPro" id="IPR002182">
    <property type="entry name" value="NB-ARC"/>
</dbReference>
<comment type="caution">
    <text evidence="2">The sequence shown here is derived from an EMBL/GenBank/DDBJ whole genome shotgun (WGS) entry which is preliminary data.</text>
</comment>
<dbReference type="InterPro" id="IPR027417">
    <property type="entry name" value="P-loop_NTPase"/>
</dbReference>
<dbReference type="AlphaFoldDB" id="A0A840VLI4"/>
<dbReference type="Pfam" id="PF13424">
    <property type="entry name" value="TPR_12"/>
    <property type="match status" value="1"/>
</dbReference>
<gene>
    <name evidence="2" type="ORF">HNR20_001281</name>
</gene>
<dbReference type="RefSeq" id="WP_184177350.1">
    <property type="nucleotide sequence ID" value="NZ_BMNF01000003.1"/>
</dbReference>